<protein>
    <submittedName>
        <fullName evidence="3">Uncharacterized protein</fullName>
    </submittedName>
</protein>
<evidence type="ECO:0000313" key="3">
    <source>
        <dbReference type="EMBL" id="KOO23551.1"/>
    </source>
</evidence>
<dbReference type="Proteomes" id="UP000037460">
    <property type="component" value="Unassembled WGS sequence"/>
</dbReference>
<evidence type="ECO:0000256" key="1">
    <source>
        <dbReference type="SAM" id="Coils"/>
    </source>
</evidence>
<reference evidence="4" key="1">
    <citation type="journal article" date="2015" name="PLoS Genet.">
        <title>Genome Sequence and Transcriptome Analyses of Chrysochromulina tobin: Metabolic Tools for Enhanced Algal Fitness in the Prominent Order Prymnesiales (Haptophyceae).</title>
        <authorList>
            <person name="Hovde B.T."/>
            <person name="Deodato C.R."/>
            <person name="Hunsperger H.M."/>
            <person name="Ryken S.A."/>
            <person name="Yost W."/>
            <person name="Jha R.K."/>
            <person name="Patterson J."/>
            <person name="Monnat R.J. Jr."/>
            <person name="Barlow S.B."/>
            <person name="Starkenburg S.R."/>
            <person name="Cattolico R.A."/>
        </authorList>
    </citation>
    <scope>NUCLEOTIDE SEQUENCE</scope>
    <source>
        <strain evidence="4">CCMP291</strain>
    </source>
</reference>
<feature type="region of interest" description="Disordered" evidence="2">
    <location>
        <begin position="278"/>
        <end position="347"/>
    </location>
</feature>
<feature type="region of interest" description="Disordered" evidence="2">
    <location>
        <begin position="669"/>
        <end position="691"/>
    </location>
</feature>
<proteinExistence type="predicted"/>
<feature type="region of interest" description="Disordered" evidence="2">
    <location>
        <begin position="717"/>
        <end position="798"/>
    </location>
</feature>
<comment type="caution">
    <text evidence="3">The sequence shown here is derived from an EMBL/GenBank/DDBJ whole genome shotgun (WGS) entry which is preliminary data.</text>
</comment>
<evidence type="ECO:0000313" key="4">
    <source>
        <dbReference type="Proteomes" id="UP000037460"/>
    </source>
</evidence>
<keyword evidence="4" id="KW-1185">Reference proteome</keyword>
<dbReference type="EMBL" id="JWZX01003181">
    <property type="protein sequence ID" value="KOO23551.1"/>
    <property type="molecule type" value="Genomic_DNA"/>
</dbReference>
<accession>A0A0M0JAG3</accession>
<keyword evidence="1" id="KW-0175">Coiled coil</keyword>
<feature type="compositionally biased region" description="Basic and acidic residues" evidence="2">
    <location>
        <begin position="732"/>
        <end position="742"/>
    </location>
</feature>
<evidence type="ECO:0000256" key="2">
    <source>
        <dbReference type="SAM" id="MobiDB-lite"/>
    </source>
</evidence>
<name>A0A0M0JAG3_9EUKA</name>
<feature type="compositionally biased region" description="Basic and acidic residues" evidence="2">
    <location>
        <begin position="749"/>
        <end position="760"/>
    </location>
</feature>
<sequence>MSDSDSDDDAVVDANGLSAYERQRLENIEKNKKVLEVAIKPQLSLEAPPPAVTPAEFVSNARRAARLKRKHTEFKRTGVFQRLRAAALAAEAVEREAAEEAFARGEPGARVMWAHEPMVIPVGRQVAGEGAHARRLGRAAWATSSSRHGRQWVELDGEQGEEEAEEEVRAELEAEAEERRQADFASWLPKPGSIRAAIIEALREGICDRDAICDFVSLQPEVQEAHPNKSTLRATIVTTLGKEKNSKVPLFEQEDTTYPLTREGRLALGRAEDDDLDDWKTAGLASSPGGKRDDWKTASSASSPGGKRRGGANSGRARVEAPETSPSGEASNAPLLVPPPPPPAHWQFPIKGERIEVEVSLGDTTAWVTAEVLTILFDGTFQARIELPDLSDRWEDWFTWQEEGTEWRRREEWKSRPPPKKWKWLNEGDRVEVEIRVGEGDEAAGAWVTAEVLTVLIDGTFQARIELPDGSDQWEDWFSWQEEGTEWRREKTDKKRKTEKKRKPPPDDWVWLLEGEKIEVEVAAGEDAPPAWVKAKVLAVLIDGTFQARIELPDGSDQWEDWFSWQEEGKDWRRRTLDAWQLHLEAREAYQRPANPSELFSSLAARISELKRALEDDADEVDGWYLCFKLRKKTAQGARQGDINVIDPLDGESFHSLIAIRRKLGLAAEEEGGEGVPSPSKHDAPQGSSGEAVRVLHGAPLEMPPGWVGVRHAAPSGTYTTYEGPGGKKARSLREAWREHEGLPPPAKRSREEADADRETTVAQSAPVEELPPAVASSNSPARKVPKRDKWPSKPLGYPSLQPGEALVPGVMAEAIMHEEGLEGSRFVVDVLELRGKGAKREAYVQYHALFDEFPVGSDETDETSLEEPPLLREWEPPRFVIEATGYGVRRTVEMHTLRPPSDKVQSVD</sequence>
<organism evidence="3 4">
    <name type="scientific">Chrysochromulina tobinii</name>
    <dbReference type="NCBI Taxonomy" id="1460289"/>
    <lineage>
        <taxon>Eukaryota</taxon>
        <taxon>Haptista</taxon>
        <taxon>Haptophyta</taxon>
        <taxon>Prymnesiophyceae</taxon>
        <taxon>Prymnesiales</taxon>
        <taxon>Chrysochromulinaceae</taxon>
        <taxon>Chrysochromulina</taxon>
    </lineage>
</organism>
<feature type="coiled-coil region" evidence="1">
    <location>
        <begin position="155"/>
        <end position="182"/>
    </location>
</feature>
<dbReference type="AlphaFoldDB" id="A0A0M0JAG3"/>
<gene>
    <name evidence="3" type="ORF">Ctob_002513</name>
</gene>